<dbReference type="Proteomes" id="UP000445000">
    <property type="component" value="Unassembled WGS sequence"/>
</dbReference>
<proteinExistence type="predicted"/>
<organism evidence="1 2">
    <name type="scientific">Steroidobacter agaridevorans</name>
    <dbReference type="NCBI Taxonomy" id="2695856"/>
    <lineage>
        <taxon>Bacteria</taxon>
        <taxon>Pseudomonadati</taxon>
        <taxon>Pseudomonadota</taxon>
        <taxon>Gammaproteobacteria</taxon>
        <taxon>Steroidobacterales</taxon>
        <taxon>Steroidobacteraceae</taxon>
        <taxon>Steroidobacter</taxon>
    </lineage>
</organism>
<accession>A0A829YAW4</accession>
<gene>
    <name evidence="1" type="ORF">GCM10011487_22450</name>
</gene>
<comment type="caution">
    <text evidence="1">The sequence shown here is derived from an EMBL/GenBank/DDBJ whole genome shotgun (WGS) entry which is preliminary data.</text>
</comment>
<evidence type="ECO:0000313" key="1">
    <source>
        <dbReference type="EMBL" id="GFE80245.1"/>
    </source>
</evidence>
<dbReference type="AlphaFoldDB" id="A0A829YAW4"/>
<name>A0A829YAW4_9GAMM</name>
<keyword evidence="2" id="KW-1185">Reference proteome</keyword>
<reference evidence="2" key="1">
    <citation type="submission" date="2020-01" db="EMBL/GenBank/DDBJ databases">
        <title>'Steroidobacter agaridevorans' sp. nov., agar-degrading bacteria isolated from rhizosphere soils.</title>
        <authorList>
            <person name="Ikenaga M."/>
            <person name="Kataoka M."/>
            <person name="Murouchi A."/>
            <person name="Katsuragi S."/>
            <person name="Sakai M."/>
        </authorList>
    </citation>
    <scope>NUCLEOTIDE SEQUENCE [LARGE SCALE GENOMIC DNA]</scope>
    <source>
        <strain evidence="2">YU21-B</strain>
    </source>
</reference>
<evidence type="ECO:0000313" key="2">
    <source>
        <dbReference type="Proteomes" id="UP000445000"/>
    </source>
</evidence>
<protein>
    <submittedName>
        <fullName evidence="1">Uncharacterized protein</fullName>
    </submittedName>
</protein>
<sequence>MPSDDSDHRIDQLLELAGLDPQTSSSILARRVLESINSRPPPLTDTEFGQLLQQISERPPNV</sequence>
<dbReference type="EMBL" id="BLJN01000002">
    <property type="protein sequence ID" value="GFE80245.1"/>
    <property type="molecule type" value="Genomic_DNA"/>
</dbReference>